<dbReference type="EMBL" id="JARQZJ010000097">
    <property type="protein sequence ID" value="KAK9885779.1"/>
    <property type="molecule type" value="Genomic_DNA"/>
</dbReference>
<sequence>MNPRRGRGRGYYQKPMKVEPEIPQNLTDGKMSTSKYKEHGKECCGEIKMNLDLNYQDQVFFDRLKSLWKMLKKSQPVIDLLTNYYLQYQSNPYEQTLRLMYACQDFHSAKAKSLPFFIIEQFASFIDQHPVLRCHLIDSMKLDAYKLMIKQNTPSLTKLVAEIYEMSSSGEIFLDLVKCMIRNKQYKEACQSIILLGIQERFSLEDCLIPLIYQDKLFLLDDYLTPCPRLQEEVVVYLDNILGMPSVRHAAIEFASNHNVSEVKWEKMHSKPFKKLITRLMKKFNLPSHLTPNLNKRRNAGTLHFLLHKRYIEEGFSDESWKEMIQEAVGDDFDLQKELVVQVACYGDVAEALKWAHFYHIDREYWPYGVRLYADDRWTEPTVTSQEETEYWDEPQPPLEYHKLALSIEDIHFVDNAKSFQEFLDPGLKDVDIVGIDCEWKPSFGGQKSELALMQISSRNKVFILDVPALSLIAHAWHQLDKALFNKCDILKLGFGFISDVSVIKGSISGLSFSTNQIGFLDLLSLWRLLEKHPHVVFPHGQTSGLSLSNLVQQCLGAPLDKSEQFSNWDKRPLRTSQLVYAALDAYCLIEIYDVIKHCCEDAAFPFEEVCYNLMTNENFPKKKNKKPAKKDEQKSQVDIPQPESHVTEEIPADRIKLVCDTMLQGLGKKLRRCGVDTAILENDRDHMECVRIALNEQRYILTKGTVFNKLVGYVVPGYCYKVISDDIDVQIKEVLAYYHIKVTKDHVFSRCQFCNGDSFVKVCSSTMKMMASRNAPPRYLTPPLYSMEVATGFSSDEDFNDEEPGPPIVTCLKKDAFPDEKIDVGLCQTRMGAHIQMAHIPEDILNNVDMFHICEECGKVYWDGSHFGRVVHGALHGIVQ</sequence>
<keyword evidence="5" id="KW-1185">Reference proteome</keyword>
<evidence type="ECO:0000259" key="3">
    <source>
        <dbReference type="Pfam" id="PF01927"/>
    </source>
</evidence>
<dbReference type="InterPro" id="IPR036397">
    <property type="entry name" value="RNaseH_sf"/>
</dbReference>
<dbReference type="SUPFAM" id="SSF53098">
    <property type="entry name" value="Ribonuclease H-like"/>
    <property type="match status" value="1"/>
</dbReference>
<feature type="domain" description="Mut7-C RNAse" evidence="3">
    <location>
        <begin position="657"/>
        <end position="759"/>
    </location>
</feature>
<dbReference type="GO" id="GO:0006139">
    <property type="term" value="P:nucleobase-containing compound metabolic process"/>
    <property type="evidence" value="ECO:0007669"/>
    <property type="project" value="InterPro"/>
</dbReference>
<dbReference type="Pfam" id="PF01612">
    <property type="entry name" value="DNA_pol_A_exo1"/>
    <property type="match status" value="1"/>
</dbReference>
<gene>
    <name evidence="4" type="ORF">WA026_013649</name>
</gene>
<evidence type="ECO:0000259" key="2">
    <source>
        <dbReference type="Pfam" id="PF01612"/>
    </source>
</evidence>
<dbReference type="PANTHER" id="PTHR47765">
    <property type="entry name" value="3'-5' EXONUCLEASE DOMAIN-CONTAINING PROTEIN"/>
    <property type="match status" value="1"/>
</dbReference>
<dbReference type="InterPro" id="IPR052408">
    <property type="entry name" value="Exonuclease_MUT-7-like"/>
</dbReference>
<feature type="region of interest" description="Disordered" evidence="1">
    <location>
        <begin position="622"/>
        <end position="647"/>
    </location>
</feature>
<dbReference type="Proteomes" id="UP001431783">
    <property type="component" value="Unassembled WGS sequence"/>
</dbReference>
<dbReference type="GO" id="GO:0008408">
    <property type="term" value="F:3'-5' exonuclease activity"/>
    <property type="evidence" value="ECO:0007669"/>
    <property type="project" value="InterPro"/>
</dbReference>
<evidence type="ECO:0000256" key="1">
    <source>
        <dbReference type="SAM" id="MobiDB-lite"/>
    </source>
</evidence>
<proteinExistence type="predicted"/>
<dbReference type="Gene3D" id="3.30.420.10">
    <property type="entry name" value="Ribonuclease H-like superfamily/Ribonuclease H"/>
    <property type="match status" value="1"/>
</dbReference>
<name>A0AAW1V1N9_9CUCU</name>
<dbReference type="InterPro" id="IPR012337">
    <property type="entry name" value="RNaseH-like_sf"/>
</dbReference>
<dbReference type="PANTHER" id="PTHR47765:SF2">
    <property type="entry name" value="EXONUCLEASE MUT-7 HOMOLOG"/>
    <property type="match status" value="1"/>
</dbReference>
<organism evidence="4 5">
    <name type="scientific">Henosepilachna vigintioctopunctata</name>
    <dbReference type="NCBI Taxonomy" id="420089"/>
    <lineage>
        <taxon>Eukaryota</taxon>
        <taxon>Metazoa</taxon>
        <taxon>Ecdysozoa</taxon>
        <taxon>Arthropoda</taxon>
        <taxon>Hexapoda</taxon>
        <taxon>Insecta</taxon>
        <taxon>Pterygota</taxon>
        <taxon>Neoptera</taxon>
        <taxon>Endopterygota</taxon>
        <taxon>Coleoptera</taxon>
        <taxon>Polyphaga</taxon>
        <taxon>Cucujiformia</taxon>
        <taxon>Coccinelloidea</taxon>
        <taxon>Coccinellidae</taxon>
        <taxon>Epilachninae</taxon>
        <taxon>Epilachnini</taxon>
        <taxon>Henosepilachna</taxon>
    </lineage>
</organism>
<evidence type="ECO:0008006" key="6">
    <source>
        <dbReference type="Google" id="ProtNLM"/>
    </source>
</evidence>
<dbReference type="InterPro" id="IPR002782">
    <property type="entry name" value="Mut7-C_RNAse_dom"/>
</dbReference>
<accession>A0AAW1V1N9</accession>
<evidence type="ECO:0000313" key="4">
    <source>
        <dbReference type="EMBL" id="KAK9885779.1"/>
    </source>
</evidence>
<protein>
    <recommendedName>
        <fullName evidence="6">3'-5' exonuclease domain-containing protein</fullName>
    </recommendedName>
</protein>
<reference evidence="4 5" key="1">
    <citation type="submission" date="2023-03" db="EMBL/GenBank/DDBJ databases">
        <title>Genome insight into feeding habits of ladybird beetles.</title>
        <authorList>
            <person name="Li H.-S."/>
            <person name="Huang Y.-H."/>
            <person name="Pang H."/>
        </authorList>
    </citation>
    <scope>NUCLEOTIDE SEQUENCE [LARGE SCALE GENOMIC DNA]</scope>
    <source>
        <strain evidence="4">SYSU_2023b</strain>
        <tissue evidence="4">Whole body</tissue>
    </source>
</reference>
<dbReference type="InterPro" id="IPR002562">
    <property type="entry name" value="3'-5'_exonuclease_dom"/>
</dbReference>
<dbReference type="Pfam" id="PF01927">
    <property type="entry name" value="Mut7-C"/>
    <property type="match status" value="2"/>
</dbReference>
<comment type="caution">
    <text evidence="4">The sequence shown here is derived from an EMBL/GenBank/DDBJ whole genome shotgun (WGS) entry which is preliminary data.</text>
</comment>
<feature type="domain" description="Mut7-C RNAse" evidence="3">
    <location>
        <begin position="839"/>
        <end position="872"/>
    </location>
</feature>
<evidence type="ECO:0000313" key="5">
    <source>
        <dbReference type="Proteomes" id="UP001431783"/>
    </source>
</evidence>
<dbReference type="GO" id="GO:0003676">
    <property type="term" value="F:nucleic acid binding"/>
    <property type="evidence" value="ECO:0007669"/>
    <property type="project" value="InterPro"/>
</dbReference>
<feature type="domain" description="3'-5' exonuclease" evidence="2">
    <location>
        <begin position="428"/>
        <end position="596"/>
    </location>
</feature>
<dbReference type="AlphaFoldDB" id="A0AAW1V1N9"/>